<feature type="region of interest" description="Disordered" evidence="4">
    <location>
        <begin position="300"/>
        <end position="359"/>
    </location>
</feature>
<dbReference type="Proteomes" id="UP000278807">
    <property type="component" value="Unassembled WGS sequence"/>
</dbReference>
<dbReference type="OrthoDB" id="6154527at2759"/>
<dbReference type="STRING" id="102285.A0A0R3TQ49"/>
<dbReference type="PROSITE" id="PS50088">
    <property type="entry name" value="ANK_REPEAT"/>
    <property type="match status" value="3"/>
</dbReference>
<evidence type="ECO:0000256" key="4">
    <source>
        <dbReference type="SAM" id="MobiDB-lite"/>
    </source>
</evidence>
<dbReference type="PANTHER" id="PTHR24171:SF9">
    <property type="entry name" value="ANKYRIN REPEAT DOMAIN-CONTAINING PROTEIN 39"/>
    <property type="match status" value="1"/>
</dbReference>
<dbReference type="Gene3D" id="1.25.40.20">
    <property type="entry name" value="Ankyrin repeat-containing domain"/>
    <property type="match status" value="2"/>
</dbReference>
<accession>A0A0R3TQ49</accession>
<keyword evidence="1" id="KW-0677">Repeat</keyword>
<dbReference type="InterPro" id="IPR002110">
    <property type="entry name" value="Ankyrin_rpt"/>
</dbReference>
<evidence type="ECO:0000313" key="6">
    <source>
        <dbReference type="Proteomes" id="UP000278807"/>
    </source>
</evidence>
<feature type="compositionally biased region" description="Basic and acidic residues" evidence="4">
    <location>
        <begin position="344"/>
        <end position="359"/>
    </location>
</feature>
<gene>
    <name evidence="5" type="ORF">HNAJ_LOCUS9643</name>
</gene>
<dbReference type="Pfam" id="PF13637">
    <property type="entry name" value="Ank_4"/>
    <property type="match status" value="1"/>
</dbReference>
<dbReference type="PROSITE" id="PS50297">
    <property type="entry name" value="ANK_REP_REGION"/>
    <property type="match status" value="2"/>
</dbReference>
<dbReference type="Pfam" id="PF12796">
    <property type="entry name" value="Ank_2"/>
    <property type="match status" value="1"/>
</dbReference>
<feature type="repeat" description="ANK" evidence="3">
    <location>
        <begin position="241"/>
        <end position="273"/>
    </location>
</feature>
<feature type="compositionally biased region" description="Acidic residues" evidence="4">
    <location>
        <begin position="301"/>
        <end position="311"/>
    </location>
</feature>
<evidence type="ECO:0000256" key="3">
    <source>
        <dbReference type="PROSITE-ProRule" id="PRU00023"/>
    </source>
</evidence>
<evidence type="ECO:0000256" key="2">
    <source>
        <dbReference type="ARBA" id="ARBA00023043"/>
    </source>
</evidence>
<protein>
    <submittedName>
        <fullName evidence="7">ANK_REP_REGION domain-containing protein</fullName>
    </submittedName>
</protein>
<organism evidence="7">
    <name type="scientific">Rodentolepis nana</name>
    <name type="common">Dwarf tapeworm</name>
    <name type="synonym">Hymenolepis nana</name>
    <dbReference type="NCBI Taxonomy" id="102285"/>
    <lineage>
        <taxon>Eukaryota</taxon>
        <taxon>Metazoa</taxon>
        <taxon>Spiralia</taxon>
        <taxon>Lophotrochozoa</taxon>
        <taxon>Platyhelminthes</taxon>
        <taxon>Cestoda</taxon>
        <taxon>Eucestoda</taxon>
        <taxon>Cyclophyllidea</taxon>
        <taxon>Hymenolepididae</taxon>
        <taxon>Rodentolepis</taxon>
    </lineage>
</organism>
<proteinExistence type="predicted"/>
<evidence type="ECO:0000313" key="7">
    <source>
        <dbReference type="WBParaSite" id="HNAJ_0000964801-mRNA-1"/>
    </source>
</evidence>
<keyword evidence="2 3" id="KW-0040">ANK repeat</keyword>
<feature type="repeat" description="ANK" evidence="3">
    <location>
        <begin position="75"/>
        <end position="107"/>
    </location>
</feature>
<dbReference type="EMBL" id="UZAE01012695">
    <property type="protein sequence ID" value="VDO06259.1"/>
    <property type="molecule type" value="Genomic_DNA"/>
</dbReference>
<dbReference type="SUPFAM" id="SSF48403">
    <property type="entry name" value="Ankyrin repeat"/>
    <property type="match status" value="1"/>
</dbReference>
<reference evidence="5 6" key="2">
    <citation type="submission" date="2018-11" db="EMBL/GenBank/DDBJ databases">
        <authorList>
            <consortium name="Pathogen Informatics"/>
        </authorList>
    </citation>
    <scope>NUCLEOTIDE SEQUENCE [LARGE SCALE GENOMIC DNA]</scope>
</reference>
<keyword evidence="6" id="KW-1185">Reference proteome</keyword>
<evidence type="ECO:0000313" key="5">
    <source>
        <dbReference type="EMBL" id="VDO06259.1"/>
    </source>
</evidence>
<reference evidence="7" key="1">
    <citation type="submission" date="2017-02" db="UniProtKB">
        <authorList>
            <consortium name="WormBaseParasite"/>
        </authorList>
    </citation>
    <scope>IDENTIFICATION</scope>
</reference>
<dbReference type="AlphaFoldDB" id="A0A0R3TQ49"/>
<name>A0A0R3TQ49_RODNA</name>
<dbReference type="SMART" id="SM00248">
    <property type="entry name" value="ANK"/>
    <property type="match status" value="7"/>
</dbReference>
<evidence type="ECO:0000256" key="1">
    <source>
        <dbReference type="ARBA" id="ARBA00022737"/>
    </source>
</evidence>
<feature type="repeat" description="ANK" evidence="3">
    <location>
        <begin position="42"/>
        <end position="74"/>
    </location>
</feature>
<dbReference type="PANTHER" id="PTHR24171">
    <property type="entry name" value="ANKYRIN REPEAT DOMAIN-CONTAINING PROTEIN 39-RELATED"/>
    <property type="match status" value="1"/>
</dbReference>
<feature type="compositionally biased region" description="Acidic residues" evidence="4">
    <location>
        <begin position="325"/>
        <end position="343"/>
    </location>
</feature>
<sequence>MMECKVDSKIMDFIKAVKANNVEEVKAQLQLGTSPNSRKTPAKKTGLMIAATRGYTDVMKVLLDAGASTDPTEMLMNTAFHFACSSGVVRSVELLIEAGSEIARPNAFHKTPLMVAIMHNRLEVVKVLLNIDPQLRVGFLYGDDSELTLACQQSDLRIAKYLLENFKPIVGLKNELQIALLRAVVQHRPDVLNMLVGYGADINYLDMFIDPPIFTAIRSKDTMMLQYLLDLGADVNKKCFGRDSPLLFAIKHDNEPAIKMLIKKGATVNARKARSRLKELRNETYKRLDSMEAAVQAVMVEGEEESDEDESSSSSSSDKTSSDESSSDDTSDETEDETKDEPEEQRREVEIEQPVHEQS</sequence>
<dbReference type="InterPro" id="IPR036770">
    <property type="entry name" value="Ankyrin_rpt-contain_sf"/>
</dbReference>
<dbReference type="WBParaSite" id="HNAJ_0000964801-mRNA-1">
    <property type="protein sequence ID" value="HNAJ_0000964801-mRNA-1"/>
    <property type="gene ID" value="HNAJ_0000964801"/>
</dbReference>